<feature type="site" description="Important for catalytic activity" evidence="7">
    <location>
        <position position="222"/>
    </location>
</feature>
<feature type="site" description="Interaction with DNA substrate" evidence="7">
    <location>
        <position position="248"/>
    </location>
</feature>
<feature type="binding site" evidence="6">
    <location>
        <position position="150"/>
    </location>
    <ligand>
        <name>Mg(2+)</name>
        <dbReference type="ChEBI" id="CHEBI:18420"/>
        <label>1</label>
    </ligand>
</feature>
<dbReference type="Proteomes" id="UP001317532">
    <property type="component" value="Chromosome"/>
</dbReference>
<dbReference type="GO" id="GO:0004519">
    <property type="term" value="F:endonuclease activity"/>
    <property type="evidence" value="ECO:0007669"/>
    <property type="project" value="InterPro"/>
</dbReference>
<evidence type="ECO:0000313" key="10">
    <source>
        <dbReference type="Proteomes" id="UP001317532"/>
    </source>
</evidence>
<dbReference type="PANTHER" id="PTHR43250:SF2">
    <property type="entry name" value="EXODEOXYRIBONUCLEASE III"/>
    <property type="match status" value="1"/>
</dbReference>
<dbReference type="GO" id="GO:0003677">
    <property type="term" value="F:DNA binding"/>
    <property type="evidence" value="ECO:0007669"/>
    <property type="project" value="InterPro"/>
</dbReference>
<evidence type="ECO:0000256" key="7">
    <source>
        <dbReference type="PIRSR" id="PIRSR604808-3"/>
    </source>
</evidence>
<dbReference type="AlphaFoldDB" id="A0AAN1XWS9"/>
<accession>A0AAN1XWS9</accession>
<dbReference type="RefSeq" id="WP_317997006.1">
    <property type="nucleotide sequence ID" value="NZ_AP025523.1"/>
</dbReference>
<feature type="active site" description="Proton acceptor" evidence="5">
    <location>
        <position position="248"/>
    </location>
</feature>
<keyword evidence="10" id="KW-1185">Reference proteome</keyword>
<evidence type="ECO:0000256" key="1">
    <source>
        <dbReference type="ARBA" id="ARBA00007092"/>
    </source>
</evidence>
<organism evidence="9 10">
    <name type="scientific">Vulcanimicrobium alpinum</name>
    <dbReference type="NCBI Taxonomy" id="3016050"/>
    <lineage>
        <taxon>Bacteria</taxon>
        <taxon>Bacillati</taxon>
        <taxon>Vulcanimicrobiota</taxon>
        <taxon>Vulcanimicrobiia</taxon>
        <taxon>Vulcanimicrobiales</taxon>
        <taxon>Vulcanimicrobiaceae</taxon>
        <taxon>Vulcanimicrobium</taxon>
    </lineage>
</organism>
<dbReference type="InterPro" id="IPR005135">
    <property type="entry name" value="Endo/exonuclease/phosphatase"/>
</dbReference>
<protein>
    <submittedName>
        <fullName evidence="9">Exodeoxyribonuclease III</fullName>
    </submittedName>
</protein>
<reference evidence="9 10" key="1">
    <citation type="journal article" date="2022" name="ISME Commun">
        <title>Vulcanimicrobium alpinus gen. nov. sp. nov., the first cultivated representative of the candidate phylum 'Eremiobacterota', is a metabolically versatile aerobic anoxygenic phototroph.</title>
        <authorList>
            <person name="Yabe S."/>
            <person name="Muto K."/>
            <person name="Abe K."/>
            <person name="Yokota A."/>
            <person name="Staudigel H."/>
            <person name="Tebo B.M."/>
        </authorList>
    </citation>
    <scope>NUCLEOTIDE SEQUENCE [LARGE SCALE GENOMIC DNA]</scope>
    <source>
        <strain evidence="9 10">WC8-2</strain>
    </source>
</reference>
<dbReference type="CDD" id="cd10281">
    <property type="entry name" value="Nape_like_AP-endo"/>
    <property type="match status" value="1"/>
</dbReference>
<dbReference type="NCBIfam" id="TIGR00633">
    <property type="entry name" value="xth"/>
    <property type="match status" value="1"/>
</dbReference>
<dbReference type="InterPro" id="IPR020847">
    <property type="entry name" value="AP_endonuclease_F1_BS"/>
</dbReference>
<dbReference type="PROSITE" id="PS51435">
    <property type="entry name" value="AP_NUCLEASE_F1_4"/>
    <property type="match status" value="1"/>
</dbReference>
<dbReference type="PROSITE" id="PS00726">
    <property type="entry name" value="AP_NUCLEASE_F1_1"/>
    <property type="match status" value="1"/>
</dbReference>
<dbReference type="PANTHER" id="PTHR43250">
    <property type="entry name" value="EXODEOXYRIBONUCLEASE III"/>
    <property type="match status" value="1"/>
</dbReference>
<keyword evidence="4 6" id="KW-0460">Magnesium</keyword>
<feature type="active site" evidence="5">
    <location>
        <position position="110"/>
    </location>
</feature>
<feature type="binding site" evidence="6">
    <location>
        <position position="248"/>
    </location>
    <ligand>
        <name>Mg(2+)</name>
        <dbReference type="ChEBI" id="CHEBI:18420"/>
        <label>1</label>
    </ligand>
</feature>
<keyword evidence="6" id="KW-0464">Manganese</keyword>
<feature type="domain" description="Endonuclease/exonuclease/phosphatase" evidence="8">
    <location>
        <begin position="5"/>
        <end position="248"/>
    </location>
</feature>
<evidence type="ECO:0000256" key="5">
    <source>
        <dbReference type="PIRSR" id="PIRSR604808-1"/>
    </source>
</evidence>
<keyword evidence="3" id="KW-0378">Hydrolase</keyword>
<evidence type="ECO:0000313" key="9">
    <source>
        <dbReference type="EMBL" id="BDE06006.1"/>
    </source>
</evidence>
<dbReference type="SUPFAM" id="SSF56219">
    <property type="entry name" value="DNase I-like"/>
    <property type="match status" value="1"/>
</dbReference>
<evidence type="ECO:0000256" key="4">
    <source>
        <dbReference type="ARBA" id="ARBA00022842"/>
    </source>
</evidence>
<dbReference type="InterPro" id="IPR037493">
    <property type="entry name" value="ExoIII-like"/>
</dbReference>
<keyword evidence="2 6" id="KW-0479">Metal-binding</keyword>
<dbReference type="NCBIfam" id="TIGR00195">
    <property type="entry name" value="exoDNase_III"/>
    <property type="match status" value="1"/>
</dbReference>
<dbReference type="Pfam" id="PF03372">
    <property type="entry name" value="Exo_endo_phos"/>
    <property type="match status" value="1"/>
</dbReference>
<evidence type="ECO:0000256" key="2">
    <source>
        <dbReference type="ARBA" id="ARBA00022723"/>
    </source>
</evidence>
<feature type="binding site" evidence="6">
    <location>
        <position position="8"/>
    </location>
    <ligand>
        <name>Mg(2+)</name>
        <dbReference type="ChEBI" id="CHEBI:18420"/>
        <label>1</label>
    </ligand>
</feature>
<evidence type="ECO:0000256" key="6">
    <source>
        <dbReference type="PIRSR" id="PIRSR604808-2"/>
    </source>
</evidence>
<feature type="binding site" evidence="6">
    <location>
        <position position="36"/>
    </location>
    <ligand>
        <name>Mg(2+)</name>
        <dbReference type="ChEBI" id="CHEBI:18420"/>
        <label>1</label>
    </ligand>
</feature>
<proteinExistence type="inferred from homology"/>
<comment type="similarity">
    <text evidence="1">Belongs to the DNA repair enzymes AP/ExoA family.</text>
</comment>
<dbReference type="EMBL" id="AP025523">
    <property type="protein sequence ID" value="BDE06006.1"/>
    <property type="molecule type" value="Genomic_DNA"/>
</dbReference>
<name>A0AAN1XWS9_UNVUL</name>
<comment type="cofactor">
    <cofactor evidence="6">
        <name>Mg(2+)</name>
        <dbReference type="ChEBI" id="CHEBI:18420"/>
    </cofactor>
    <cofactor evidence="6">
        <name>Mn(2+)</name>
        <dbReference type="ChEBI" id="CHEBI:29035"/>
    </cofactor>
    <text evidence="6">Probably binds two magnesium or manganese ions per subunit.</text>
</comment>
<dbReference type="GO" id="GO:0046872">
    <property type="term" value="F:metal ion binding"/>
    <property type="evidence" value="ECO:0007669"/>
    <property type="project" value="UniProtKB-KW"/>
</dbReference>
<dbReference type="GO" id="GO:0006281">
    <property type="term" value="P:DNA repair"/>
    <property type="evidence" value="ECO:0007669"/>
    <property type="project" value="InterPro"/>
</dbReference>
<evidence type="ECO:0000256" key="3">
    <source>
        <dbReference type="ARBA" id="ARBA00022801"/>
    </source>
</evidence>
<dbReference type="Gene3D" id="3.60.10.10">
    <property type="entry name" value="Endonuclease/exonuclease/phosphatase"/>
    <property type="match status" value="1"/>
</dbReference>
<dbReference type="InterPro" id="IPR036691">
    <property type="entry name" value="Endo/exonu/phosph_ase_sf"/>
</dbReference>
<gene>
    <name evidence="9" type="primary">xth</name>
    <name evidence="9" type="ORF">WPS_12820</name>
</gene>
<dbReference type="KEGG" id="vab:WPS_12820"/>
<feature type="binding site" evidence="6">
    <location>
        <position position="152"/>
    </location>
    <ligand>
        <name>Mg(2+)</name>
        <dbReference type="ChEBI" id="CHEBI:18420"/>
        <label>1</label>
    </ligand>
</feature>
<sequence>MFRVITANLNGIRAAARKGFFRWMDAQAPDVVCLQETKAQEHQLPPEALDLAHYHSAFVDAQKKGYSGVAIYAKREPLRVVRGTGMDDIDGEGRFVRMDFEGGLSVASLYVPSGTSGPARQAVKENFLDRFIANLAQMKNEGHPFIICGDYNIAHLDIDVFSVKSCSGTTGFLPQERAWFDDVVERVGWVDAFRLVNTAVKQFTWWSGWKGAWENNLGWRIDYQLITPDLAPRVRAATIYRHERFSDHAPVTIDYDL</sequence>
<dbReference type="GO" id="GO:0008311">
    <property type="term" value="F:double-stranded DNA 3'-5' DNA exonuclease activity"/>
    <property type="evidence" value="ECO:0007669"/>
    <property type="project" value="InterPro"/>
</dbReference>
<feature type="active site" description="Proton donor/acceptor" evidence="5">
    <location>
        <position position="150"/>
    </location>
</feature>
<evidence type="ECO:0000259" key="8">
    <source>
        <dbReference type="Pfam" id="PF03372"/>
    </source>
</evidence>
<dbReference type="InterPro" id="IPR004808">
    <property type="entry name" value="AP_endonuc_1"/>
</dbReference>
<feature type="binding site" evidence="6">
    <location>
        <position position="247"/>
    </location>
    <ligand>
        <name>Mg(2+)</name>
        <dbReference type="ChEBI" id="CHEBI:18420"/>
        <label>1</label>
    </ligand>
</feature>
<feature type="site" description="Transition state stabilizer" evidence="7">
    <location>
        <position position="152"/>
    </location>
</feature>